<evidence type="ECO:0000256" key="3">
    <source>
        <dbReference type="ARBA" id="ARBA00023004"/>
    </source>
</evidence>
<name>A0ABM9HG30_9BACT</name>
<keyword evidence="2" id="KW-0479">Metal-binding</keyword>
<feature type="domain" description="Rieske" evidence="7">
    <location>
        <begin position="4"/>
        <end position="98"/>
    </location>
</feature>
<dbReference type="InterPro" id="IPR036922">
    <property type="entry name" value="Rieske_2Fe-2S_sf"/>
</dbReference>
<evidence type="ECO:0000259" key="7">
    <source>
        <dbReference type="PROSITE" id="PS51296"/>
    </source>
</evidence>
<comment type="similarity">
    <text evidence="6">Belongs to the bacterial ring-hydroxylating dioxygenase ferredoxin component family.</text>
</comment>
<evidence type="ECO:0000313" key="8">
    <source>
        <dbReference type="EMBL" id="CAI2719275.1"/>
    </source>
</evidence>
<dbReference type="InterPro" id="IPR017941">
    <property type="entry name" value="Rieske_2Fe-2S"/>
</dbReference>
<keyword evidence="3" id="KW-0408">Iron</keyword>
<accession>A0ABM9HG30</accession>
<dbReference type="Proteomes" id="UP001157733">
    <property type="component" value="Chromosome"/>
</dbReference>
<dbReference type="RefSeq" id="WP_282012118.1">
    <property type="nucleotide sequence ID" value="NZ_OX336137.1"/>
</dbReference>
<dbReference type="Pfam" id="PF00355">
    <property type="entry name" value="Rieske"/>
    <property type="match status" value="1"/>
</dbReference>
<sequence>MAKHKVCKTGDLAEGEGNKFEINGQDIAVYCVEGTFWATADFCPHRGGSLGHGKLDGKTIICPNHGWQFDITTGECLNNVSGEVDTFTVSVEGDEVFVELP</sequence>
<keyword evidence="9" id="KW-1185">Reference proteome</keyword>
<evidence type="ECO:0000313" key="9">
    <source>
        <dbReference type="Proteomes" id="UP001157733"/>
    </source>
</evidence>
<dbReference type="Gene3D" id="2.102.10.10">
    <property type="entry name" value="Rieske [2Fe-2S] iron-sulphur domain"/>
    <property type="match status" value="1"/>
</dbReference>
<keyword evidence="4" id="KW-0411">Iron-sulfur</keyword>
<keyword evidence="1" id="KW-0001">2Fe-2S</keyword>
<evidence type="ECO:0000256" key="4">
    <source>
        <dbReference type="ARBA" id="ARBA00023014"/>
    </source>
</evidence>
<reference evidence="8 9" key="1">
    <citation type="submission" date="2022-09" db="EMBL/GenBank/DDBJ databases">
        <authorList>
            <person name="Kop L."/>
        </authorList>
    </citation>
    <scope>NUCLEOTIDE SEQUENCE [LARGE SCALE GENOMIC DNA]</scope>
    <source>
        <strain evidence="8 9">347</strain>
    </source>
</reference>
<organism evidence="8 9">
    <name type="scientific">Nitrospina watsonii</name>
    <dbReference type="NCBI Taxonomy" id="1323948"/>
    <lineage>
        <taxon>Bacteria</taxon>
        <taxon>Pseudomonadati</taxon>
        <taxon>Nitrospinota/Tectimicrobiota group</taxon>
        <taxon>Nitrospinota</taxon>
        <taxon>Nitrospinia</taxon>
        <taxon>Nitrospinales</taxon>
        <taxon>Nitrospinaceae</taxon>
        <taxon>Nitrospina</taxon>
    </lineage>
</organism>
<dbReference type="PANTHER" id="PTHR21496">
    <property type="entry name" value="FERREDOXIN-RELATED"/>
    <property type="match status" value="1"/>
</dbReference>
<dbReference type="PROSITE" id="PS51296">
    <property type="entry name" value="RIESKE"/>
    <property type="match status" value="1"/>
</dbReference>
<dbReference type="SUPFAM" id="SSF50022">
    <property type="entry name" value="ISP domain"/>
    <property type="match status" value="1"/>
</dbReference>
<comment type="cofactor">
    <cofactor evidence="5">
        <name>[2Fe-2S] cluster</name>
        <dbReference type="ChEBI" id="CHEBI:190135"/>
    </cofactor>
</comment>
<evidence type="ECO:0000256" key="2">
    <source>
        <dbReference type="ARBA" id="ARBA00022723"/>
    </source>
</evidence>
<dbReference type="GO" id="GO:0051213">
    <property type="term" value="F:dioxygenase activity"/>
    <property type="evidence" value="ECO:0007669"/>
    <property type="project" value="UniProtKB-KW"/>
</dbReference>
<gene>
    <name evidence="8" type="ORF">NSPWAT_2419</name>
</gene>
<dbReference type="EMBL" id="OX336137">
    <property type="protein sequence ID" value="CAI2719275.1"/>
    <property type="molecule type" value="Genomic_DNA"/>
</dbReference>
<proteinExistence type="inferred from homology"/>
<evidence type="ECO:0000256" key="6">
    <source>
        <dbReference type="ARBA" id="ARBA00038001"/>
    </source>
</evidence>
<keyword evidence="8" id="KW-0223">Dioxygenase</keyword>
<dbReference type="PANTHER" id="PTHR21496:SF0">
    <property type="entry name" value="RIESKE DOMAIN-CONTAINING PROTEIN"/>
    <property type="match status" value="1"/>
</dbReference>
<evidence type="ECO:0000256" key="1">
    <source>
        <dbReference type="ARBA" id="ARBA00022714"/>
    </source>
</evidence>
<keyword evidence="8" id="KW-0560">Oxidoreductase</keyword>
<evidence type="ECO:0000256" key="5">
    <source>
        <dbReference type="ARBA" id="ARBA00034078"/>
    </source>
</evidence>
<protein>
    <submittedName>
        <fullName evidence="8">Dioxygenase, ferredoxin subunit</fullName>
    </submittedName>
</protein>